<proteinExistence type="predicted"/>
<evidence type="ECO:0000259" key="3">
    <source>
        <dbReference type="Pfam" id="PF11997"/>
    </source>
</evidence>
<name>A0A147E818_9MICC</name>
<evidence type="ECO:0000313" key="5">
    <source>
        <dbReference type="EMBL" id="QPT54522.1"/>
    </source>
</evidence>
<evidence type="ECO:0000256" key="2">
    <source>
        <dbReference type="ARBA" id="ARBA00022679"/>
    </source>
</evidence>
<dbReference type="EMBL" id="CP065738">
    <property type="protein sequence ID" value="QPT54522.1"/>
    <property type="molecule type" value="Genomic_DNA"/>
</dbReference>
<dbReference type="SUPFAM" id="SSF53756">
    <property type="entry name" value="UDP-Glycosyltransferase/glycogen phosphorylase"/>
    <property type="match status" value="1"/>
</dbReference>
<dbReference type="AlphaFoldDB" id="A0A147E818"/>
<dbReference type="InterPro" id="IPR047691">
    <property type="entry name" value="PelF-like"/>
</dbReference>
<dbReference type="Pfam" id="PF11997">
    <property type="entry name" value="DUF3492"/>
    <property type="match status" value="1"/>
</dbReference>
<dbReference type="GO" id="GO:0016757">
    <property type="term" value="F:glycosyltransferase activity"/>
    <property type="evidence" value="ECO:0007669"/>
    <property type="project" value="UniProtKB-KW"/>
</dbReference>
<dbReference type="Gene3D" id="3.40.50.2000">
    <property type="entry name" value="Glycogen Phosphorylase B"/>
    <property type="match status" value="2"/>
</dbReference>
<dbReference type="NCBIfam" id="NF038011">
    <property type="entry name" value="PelF"/>
    <property type="match status" value="1"/>
</dbReference>
<dbReference type="PATRIC" id="fig|37923.10.peg.95"/>
<accession>A0A147E818</accession>
<dbReference type="EMBL" id="LJBJ02000003">
    <property type="protein sequence ID" value="OAX52561.1"/>
    <property type="molecule type" value="Genomic_DNA"/>
</dbReference>
<keyword evidence="1" id="KW-0328">Glycosyltransferase</keyword>
<dbReference type="Proteomes" id="UP000053171">
    <property type="component" value="Unassembled WGS sequence"/>
</dbReference>
<reference evidence="4 6" key="3">
    <citation type="submission" date="2016-06" db="EMBL/GenBank/DDBJ databases">
        <title>Identification of putative biosynthetic pathways for the production of bioactive secondary metabolites by the marine actinomycete Kocuria kristinae RUTW2-3.</title>
        <authorList>
            <person name="Waterworth S.C."/>
            <person name="Walmsley T.A."/>
            <person name="Matongo T."/>
            <person name="Davies-Coleman M.T."/>
            <person name="Dorrington R.A."/>
        </authorList>
    </citation>
    <scope>NUCLEOTIDE SEQUENCE [LARGE SCALE GENOMIC DNA]</scope>
    <source>
        <strain evidence="6">RuSp02-3</strain>
        <strain evidence="4">RUTW2-3</strain>
    </source>
</reference>
<gene>
    <name evidence="5" type="primary">pelF</name>
    <name evidence="4" type="ORF">AN277_0202885</name>
    <name evidence="5" type="ORF">I6G21_05100</name>
</gene>
<evidence type="ECO:0000313" key="7">
    <source>
        <dbReference type="Proteomes" id="UP000594975"/>
    </source>
</evidence>
<dbReference type="KEGG" id="rkr:I6G21_05100"/>
<protein>
    <submittedName>
        <fullName evidence="5">GT4 family glycosyltransferase PelF</fullName>
    </submittedName>
    <submittedName>
        <fullName evidence="4">Glycosyl transferase family 1</fullName>
    </submittedName>
</protein>
<organism evidence="4 6">
    <name type="scientific">Rothia kristinae</name>
    <dbReference type="NCBI Taxonomy" id="37923"/>
    <lineage>
        <taxon>Bacteria</taxon>
        <taxon>Bacillati</taxon>
        <taxon>Actinomycetota</taxon>
        <taxon>Actinomycetes</taxon>
        <taxon>Micrococcales</taxon>
        <taxon>Micrococcaceae</taxon>
        <taxon>Rothia</taxon>
    </lineage>
</organism>
<evidence type="ECO:0000313" key="6">
    <source>
        <dbReference type="Proteomes" id="UP000053171"/>
    </source>
</evidence>
<keyword evidence="2 4" id="KW-0808">Transferase</keyword>
<feature type="domain" description="DUF3492" evidence="3">
    <location>
        <begin position="22"/>
        <end position="293"/>
    </location>
</feature>
<dbReference type="PANTHER" id="PTHR12526:SF510">
    <property type="entry name" value="D-INOSITOL 3-PHOSPHATE GLYCOSYLTRANSFERASE"/>
    <property type="match status" value="1"/>
</dbReference>
<dbReference type="Pfam" id="PF13692">
    <property type="entry name" value="Glyco_trans_1_4"/>
    <property type="match status" value="1"/>
</dbReference>
<evidence type="ECO:0000313" key="4">
    <source>
        <dbReference type="EMBL" id="OAX52561.1"/>
    </source>
</evidence>
<dbReference type="InterPro" id="IPR022622">
    <property type="entry name" value="DUF3492"/>
</dbReference>
<dbReference type="PANTHER" id="PTHR12526">
    <property type="entry name" value="GLYCOSYLTRANSFERASE"/>
    <property type="match status" value="1"/>
</dbReference>
<evidence type="ECO:0000256" key="1">
    <source>
        <dbReference type="ARBA" id="ARBA00022676"/>
    </source>
</evidence>
<sequence>MQTGTPRQPRVHTSSEDCEDVDVAIIMESTYPFLKGGVSAVVHDIVTMNPDISYGIIHIAWDSAAPSEDLYGMPENVRWVRLIHLSMEEHAQDFKAAGARAVGMDRGQRRRVSGWFFDGIRTLARTGDPEPLWRLYDAGFNPRTRTMEAWRVLGTQEFMTAVRERLSGLGLSLSETFWLVRDFMSILYALLAETMPRARVYHAHTTGYASLVAAAAARDHDAAFLLTEHNLYVRDTVNTLLGRNMALPVRTGDYRDFEAVTPVQRAWMAWWIEMGRFCYPSTDRITYLYPKALEEARGLDAPVDDPGRVSILPNGTVLSEFNEQYALRLEETQRIAALTPEGAARRTWKLVFIARVVPIKGLADLLDALHLLISRGVEDFTLDVLGPTDHVPEYYELCRQKIEELHLERWVSFRGTVDVRAQLGRYDLLLMPSYNEGQPVVALEAMSAGIPVIGSDVGGMSQLIDDELTHPDGRTWQGCGVLTRPGDAPMLADAVAGVISDPARYARLAASARGRVEGFFQLSDVMARYNDLYRELGGFPSVEQRVLSGELSGQRARRALEIR</sequence>
<reference evidence="4" key="1">
    <citation type="submission" date="2016-04" db="EMBL/GenBank/DDBJ databases">
        <authorList>
            <person name="Evans L.H."/>
            <person name="Alamgir A."/>
            <person name="Owens N."/>
            <person name="Weber N.D."/>
            <person name="Virtaneva K."/>
            <person name="Barbian K."/>
            <person name="Babar A."/>
            <person name="Rosenke K."/>
        </authorList>
    </citation>
    <scope>NUCLEOTIDE SEQUENCE [LARGE SCALE GENOMIC DNA]</scope>
    <source>
        <strain evidence="4">RUTW2-3</strain>
    </source>
</reference>
<reference evidence="6" key="2">
    <citation type="submission" date="2016-04" db="EMBL/GenBank/DDBJ databases">
        <authorList>
            <person name="Waterworth S."/>
            <person name="Matcher G."/>
        </authorList>
    </citation>
    <scope>NUCLEOTIDE SEQUENCE [LARGE SCALE GENOMIC DNA]</scope>
    <source>
        <strain evidence="6">RuSp02-3</strain>
    </source>
</reference>
<keyword evidence="6" id="KW-1185">Reference proteome</keyword>
<dbReference type="Proteomes" id="UP000594975">
    <property type="component" value="Chromosome"/>
</dbReference>
<reference evidence="5 7" key="4">
    <citation type="submission" date="2020-12" db="EMBL/GenBank/DDBJ databases">
        <title>FDA dAtabase for Regulatory Grade micrObial Sequences (FDA-ARGOS): Supporting development and validation of Infectious Disease Dx tests.</title>
        <authorList>
            <person name="Sproer C."/>
            <person name="Gronow S."/>
            <person name="Severitt S."/>
            <person name="Schroder I."/>
            <person name="Tallon L."/>
            <person name="Sadzewicz L."/>
            <person name="Zhao X."/>
            <person name="Boylan J."/>
            <person name="Ott S."/>
            <person name="Bowen H."/>
            <person name="Vavikolanu K."/>
            <person name="Mehta A."/>
            <person name="Aluvathingal J."/>
            <person name="Nadendla S."/>
            <person name="Lowell S."/>
            <person name="Myers T."/>
            <person name="Yan Y."/>
            <person name="Sichtig H."/>
        </authorList>
    </citation>
    <scope>NUCLEOTIDE SEQUENCE [LARGE SCALE GENOMIC DNA]</scope>
    <source>
        <strain evidence="5 7">FDAARGOS_864</strain>
    </source>
</reference>